<reference evidence="13" key="1">
    <citation type="journal article" date="2011" name="Nature">
        <title>Genome sequence and analysis of the tuber crop potato.</title>
        <authorList>
            <consortium name="The Potato Genome Sequencing Consortium"/>
        </authorList>
    </citation>
    <scope>NUCLEOTIDE SEQUENCE [LARGE SCALE GENOMIC DNA]</scope>
    <source>
        <strain evidence="13">cv. DM1-3 516 R44</strain>
    </source>
</reference>
<dbReference type="Pfam" id="PF20160">
    <property type="entry name" value="C-JID"/>
    <property type="match status" value="1"/>
</dbReference>
<keyword evidence="4" id="KW-0677">Repeat</keyword>
<evidence type="ECO:0000256" key="4">
    <source>
        <dbReference type="ARBA" id="ARBA00022737"/>
    </source>
</evidence>
<name>M1BF53_SOLTU</name>
<sequence length="1111" mass="126858">MASSSSSASNSQYCPPWKYDVFLSFRGDDTRNNFTSHLNKGLENRGIATFLDDERLEDGDSISEELMQAIEESQVARIVFSKNYAKSSWCLNEIVKIMECKEKENRQTVIPIFYYVNPSHVRYQSESFAEAFAKHESRYKDDVEGMQKVQGWRNALTAAADLKGHDIHDGINQSKKIDQIVDHICSKLCKSARFFSDLQDVVGINSHLEDLKSLLQIEINNVRIVGIWGTGGIGKTTIANAIFDTLSNQFEAACFLANVKENAKKNQLHSLQNTLLSVLLRKKDDYVSNGYDGKRMIKSRLSSMKVLIVLDDIDHGDHLEYLAGDVDWFGNGSKVVVTTRNRKLIENNDAIYKVPTLPDDEAMKLFNQHAFKKEVPDECFKKFSLEVVNQAKGLPLALKVWGSLLHKKGIDKWKRIVDQIKKNSNSEIFEKLKISYDGLEPEEQTIFLDIACFFRGDERKEVMQIVESYDSRVEYILDVLIDKSFVFISKYDRIEMHDLIEDMGKYIVKMQKDSGKPSRIWNAEDFEDVMTDNMGTRAMEAIWFSYSEKLCFSKEAMKNMQRLRILSIFPKDGSYRTPYFIKTDSNCPDGSIEYLPNNLRWFAWFDYPWKLLPENFNSRRLVHLDLRWSSLHYLWNETKLPQFPSLQRIDLCGSKSLKRTADFEGMPNLEYLDLCGCSSLEEVHPSLKHCKKLIQLNLSDCTKLERFPYVNVESLTLEYCSSLEKFPEILGIRELPLSLNGMENLVSLPSSICKSKGLVKLSVSNCSKLESLPEEIGDLENLEYLNADCTLISQPPSCIVRLNKLKSLSFGQHRSEDGVYFVFPLVNKGLLSLEYLDLSYCNLKDGGLPEDIGSLSSLKELNLSGNNFEHLPQSISELGALRCLILSDCEKLTQLPEFPQQLDTIYADWSNDWICNSLFQIMSSLQHDICSSHSLSLRVFVSWVVDIPSWFKYQGMGTSVSVNLPKNWYVSDNFLGFAVCYFGKLIDCITAHLIPLSCDDGMSSMTHEFALSNNSQYSDEWNMKFLLVPLGGLWDASNANEKTPNDYGCIKLDFIGERDDDFGKEKKIGVRLLYKNESELCIGIMKSRYEEEATCSSPKKLLQLFPTSPGL</sequence>
<dbReference type="Gene3D" id="3.40.50.10140">
    <property type="entry name" value="Toll/interleukin-1 receptor homology (TIR) domain"/>
    <property type="match status" value="1"/>
</dbReference>
<dbReference type="InterPro" id="IPR042197">
    <property type="entry name" value="Apaf_helical"/>
</dbReference>
<evidence type="ECO:0000313" key="13">
    <source>
        <dbReference type="Proteomes" id="UP000011115"/>
    </source>
</evidence>
<dbReference type="eggNOG" id="ENOG502SI7S">
    <property type="taxonomic scope" value="Eukaryota"/>
</dbReference>
<dbReference type="Pfam" id="PF00931">
    <property type="entry name" value="NB-ARC"/>
    <property type="match status" value="1"/>
</dbReference>
<dbReference type="InterPro" id="IPR044974">
    <property type="entry name" value="Disease_R_plants"/>
</dbReference>
<dbReference type="Pfam" id="PF23282">
    <property type="entry name" value="WHD_ROQ1"/>
    <property type="match status" value="1"/>
</dbReference>
<dbReference type="PANTHER" id="PTHR11017">
    <property type="entry name" value="LEUCINE-RICH REPEAT-CONTAINING PROTEIN"/>
    <property type="match status" value="1"/>
</dbReference>
<dbReference type="SUPFAM" id="SSF46785">
    <property type="entry name" value="Winged helix' DNA-binding domain"/>
    <property type="match status" value="1"/>
</dbReference>
<keyword evidence="5" id="KW-0378">Hydrolase</keyword>
<dbReference type="InterPro" id="IPR045344">
    <property type="entry name" value="C-JID"/>
</dbReference>
<evidence type="ECO:0000256" key="2">
    <source>
        <dbReference type="ARBA" id="ARBA00011982"/>
    </source>
</evidence>
<dbReference type="ExpressionAtlas" id="M1BF53">
    <property type="expression patterns" value="baseline"/>
</dbReference>
<dbReference type="SMART" id="SM00255">
    <property type="entry name" value="TIR"/>
    <property type="match status" value="1"/>
</dbReference>
<dbReference type="InterPro" id="IPR032675">
    <property type="entry name" value="LRR_dom_sf"/>
</dbReference>
<comment type="catalytic activity">
    <reaction evidence="10">
        <text>NAD(+) + H2O = ADP-D-ribose + nicotinamide + H(+)</text>
        <dbReference type="Rhea" id="RHEA:16301"/>
        <dbReference type="ChEBI" id="CHEBI:15377"/>
        <dbReference type="ChEBI" id="CHEBI:15378"/>
        <dbReference type="ChEBI" id="CHEBI:17154"/>
        <dbReference type="ChEBI" id="CHEBI:57540"/>
        <dbReference type="ChEBI" id="CHEBI:57967"/>
        <dbReference type="EC" id="3.2.2.6"/>
    </reaction>
    <physiologicalReaction direction="left-to-right" evidence="10">
        <dbReference type="Rhea" id="RHEA:16302"/>
    </physiologicalReaction>
</comment>
<keyword evidence="3" id="KW-0433">Leucine-rich repeat</keyword>
<dbReference type="SUPFAM" id="SSF52540">
    <property type="entry name" value="P-loop containing nucleoside triphosphate hydrolases"/>
    <property type="match status" value="1"/>
</dbReference>
<evidence type="ECO:0000256" key="8">
    <source>
        <dbReference type="ARBA" id="ARBA00023054"/>
    </source>
</evidence>
<dbReference type="AlphaFoldDB" id="M1BF53"/>
<dbReference type="InParanoid" id="M1BF53"/>
<dbReference type="FunFam" id="3.40.50.10140:FF:000007">
    <property type="entry name" value="Disease resistance protein (TIR-NBS-LRR class)"/>
    <property type="match status" value="1"/>
</dbReference>
<dbReference type="SMR" id="M1BF53"/>
<dbReference type="SUPFAM" id="SSF52058">
    <property type="entry name" value="L domain-like"/>
    <property type="match status" value="1"/>
</dbReference>
<dbReference type="GO" id="GO:0051707">
    <property type="term" value="P:response to other organism"/>
    <property type="evidence" value="ECO:0007669"/>
    <property type="project" value="UniProtKB-ARBA"/>
</dbReference>
<dbReference type="PRINTS" id="PR00364">
    <property type="entry name" value="DISEASERSIST"/>
</dbReference>
<keyword evidence="8" id="KW-0175">Coiled coil</keyword>
<dbReference type="InterPro" id="IPR001611">
    <property type="entry name" value="Leu-rich_rpt"/>
</dbReference>
<keyword evidence="6" id="KW-0611">Plant defense</keyword>
<accession>M1BF53</accession>
<dbReference type="InterPro" id="IPR058192">
    <property type="entry name" value="WHD_ROQ1-like"/>
</dbReference>
<dbReference type="InterPro" id="IPR000157">
    <property type="entry name" value="TIR_dom"/>
</dbReference>
<evidence type="ECO:0000256" key="1">
    <source>
        <dbReference type="ARBA" id="ARBA00004170"/>
    </source>
</evidence>
<dbReference type="SUPFAM" id="SSF52200">
    <property type="entry name" value="Toll/Interleukin receptor TIR domain"/>
    <property type="match status" value="1"/>
</dbReference>
<comment type="subcellular location">
    <subcellularLocation>
        <location evidence="1">Membrane</location>
        <topology evidence="1">Peripheral membrane protein</topology>
    </subcellularLocation>
</comment>
<protein>
    <recommendedName>
        <fullName evidence="2">ADP-ribosyl cyclase/cyclic ADP-ribose hydrolase</fullName>
        <ecNumber evidence="2">3.2.2.6</ecNumber>
    </recommendedName>
</protein>
<dbReference type="Proteomes" id="UP000011115">
    <property type="component" value="Unassembled WGS sequence"/>
</dbReference>
<evidence type="ECO:0000256" key="9">
    <source>
        <dbReference type="ARBA" id="ARBA00023136"/>
    </source>
</evidence>
<dbReference type="SMART" id="SM00369">
    <property type="entry name" value="LRR_TYP"/>
    <property type="match status" value="1"/>
</dbReference>
<dbReference type="PaxDb" id="4113-PGSC0003DMT400043732"/>
<evidence type="ECO:0000256" key="5">
    <source>
        <dbReference type="ARBA" id="ARBA00022801"/>
    </source>
</evidence>
<dbReference type="EnsemblPlants" id="PGSC0003DMT400043732">
    <property type="protein sequence ID" value="PGSC0003DMT400043732"/>
    <property type="gene ID" value="PGSC0003DMG402016981"/>
</dbReference>
<dbReference type="GO" id="GO:0005524">
    <property type="term" value="F:ATP binding"/>
    <property type="evidence" value="ECO:0007669"/>
    <property type="project" value="UniProtKB-KW"/>
</dbReference>
<dbReference type="HOGENOM" id="CLU_001561_0_2_1"/>
<keyword evidence="9" id="KW-0472">Membrane</keyword>
<dbReference type="PANTHER" id="PTHR11017:SF464">
    <property type="entry name" value="ADP-RIBOSYL CYCLASE_CYCLIC ADP-RIBOSE HYDROLASE"/>
    <property type="match status" value="1"/>
</dbReference>
<dbReference type="EC" id="3.2.2.6" evidence="2"/>
<reference evidence="12" key="2">
    <citation type="submission" date="2015-06" db="UniProtKB">
        <authorList>
            <consortium name="EnsemblPlants"/>
        </authorList>
    </citation>
    <scope>IDENTIFICATION</scope>
    <source>
        <strain evidence="12">DM1-3 516 R44</strain>
    </source>
</reference>
<dbReference type="OMA" id="MTHEFAL"/>
<dbReference type="GO" id="GO:0043531">
    <property type="term" value="F:ADP binding"/>
    <property type="evidence" value="ECO:0007669"/>
    <property type="project" value="InterPro"/>
</dbReference>
<evidence type="ECO:0000256" key="6">
    <source>
        <dbReference type="ARBA" id="ARBA00022821"/>
    </source>
</evidence>
<evidence type="ECO:0000313" key="12">
    <source>
        <dbReference type="EnsemblPlants" id="PGSC0003DMT400043732"/>
    </source>
</evidence>
<dbReference type="Gene3D" id="3.80.10.10">
    <property type="entry name" value="Ribonuclease Inhibitor"/>
    <property type="match status" value="2"/>
</dbReference>
<dbReference type="InterPro" id="IPR027417">
    <property type="entry name" value="P-loop_NTPase"/>
</dbReference>
<dbReference type="Gramene" id="PGSC0003DMT400043732">
    <property type="protein sequence ID" value="PGSC0003DMT400043732"/>
    <property type="gene ID" value="PGSC0003DMG402016981"/>
</dbReference>
<evidence type="ECO:0000256" key="7">
    <source>
        <dbReference type="ARBA" id="ARBA00023027"/>
    </source>
</evidence>
<keyword evidence="7" id="KW-0520">NAD</keyword>
<evidence type="ECO:0000256" key="3">
    <source>
        <dbReference type="ARBA" id="ARBA00022614"/>
    </source>
</evidence>
<evidence type="ECO:0000259" key="11">
    <source>
        <dbReference type="PROSITE" id="PS50104"/>
    </source>
</evidence>
<dbReference type="Gene3D" id="1.10.8.430">
    <property type="entry name" value="Helical domain of apoptotic protease-activating factors"/>
    <property type="match status" value="1"/>
</dbReference>
<dbReference type="Pfam" id="PF01582">
    <property type="entry name" value="TIR"/>
    <property type="match status" value="1"/>
</dbReference>
<keyword evidence="13" id="KW-1185">Reference proteome</keyword>
<dbReference type="GO" id="GO:0007165">
    <property type="term" value="P:signal transduction"/>
    <property type="evidence" value="ECO:0007669"/>
    <property type="project" value="InterPro"/>
</dbReference>
<dbReference type="PROSITE" id="PS51450">
    <property type="entry name" value="LRR"/>
    <property type="match status" value="1"/>
</dbReference>
<dbReference type="Pfam" id="PF00560">
    <property type="entry name" value="LRR_1"/>
    <property type="match status" value="2"/>
</dbReference>
<evidence type="ECO:0000256" key="10">
    <source>
        <dbReference type="ARBA" id="ARBA00047304"/>
    </source>
</evidence>
<dbReference type="PROSITE" id="PS50104">
    <property type="entry name" value="TIR"/>
    <property type="match status" value="1"/>
</dbReference>
<dbReference type="GO" id="GO:0061809">
    <property type="term" value="F:NAD+ nucleosidase activity, cyclic ADP-ribose generating"/>
    <property type="evidence" value="ECO:0007669"/>
    <property type="project" value="UniProtKB-EC"/>
</dbReference>
<dbReference type="Gene3D" id="3.40.50.300">
    <property type="entry name" value="P-loop containing nucleotide triphosphate hydrolases"/>
    <property type="match status" value="1"/>
</dbReference>
<organism evidence="12 13">
    <name type="scientific">Solanum tuberosum</name>
    <name type="common">Potato</name>
    <dbReference type="NCBI Taxonomy" id="4113"/>
    <lineage>
        <taxon>Eukaryota</taxon>
        <taxon>Viridiplantae</taxon>
        <taxon>Streptophyta</taxon>
        <taxon>Embryophyta</taxon>
        <taxon>Tracheophyta</taxon>
        <taxon>Spermatophyta</taxon>
        <taxon>Magnoliopsida</taxon>
        <taxon>eudicotyledons</taxon>
        <taxon>Gunneridae</taxon>
        <taxon>Pentapetalae</taxon>
        <taxon>asterids</taxon>
        <taxon>lamiids</taxon>
        <taxon>Solanales</taxon>
        <taxon>Solanaceae</taxon>
        <taxon>Solanoideae</taxon>
        <taxon>Solaneae</taxon>
        <taxon>Solanum</taxon>
    </lineage>
</organism>
<dbReference type="GO" id="GO:0006952">
    <property type="term" value="P:defense response"/>
    <property type="evidence" value="ECO:0007669"/>
    <property type="project" value="UniProtKB-KW"/>
</dbReference>
<dbReference type="InterPro" id="IPR035897">
    <property type="entry name" value="Toll_tir_struct_dom_sf"/>
</dbReference>
<dbReference type="InterPro" id="IPR036390">
    <property type="entry name" value="WH_DNA-bd_sf"/>
</dbReference>
<dbReference type="InterPro" id="IPR002182">
    <property type="entry name" value="NB-ARC"/>
</dbReference>
<dbReference type="GO" id="GO:0016020">
    <property type="term" value="C:membrane"/>
    <property type="evidence" value="ECO:0007669"/>
    <property type="project" value="UniProtKB-SubCell"/>
</dbReference>
<dbReference type="InterPro" id="IPR003591">
    <property type="entry name" value="Leu-rich_rpt_typical-subtyp"/>
</dbReference>
<proteinExistence type="predicted"/>
<feature type="domain" description="TIR" evidence="11">
    <location>
        <begin position="17"/>
        <end position="188"/>
    </location>
</feature>